<feature type="transmembrane region" description="Helical" evidence="2">
    <location>
        <begin position="227"/>
        <end position="247"/>
    </location>
</feature>
<dbReference type="EMBL" id="ML986500">
    <property type="protein sequence ID" value="KAF2274795.1"/>
    <property type="molecule type" value="Genomic_DNA"/>
</dbReference>
<proteinExistence type="predicted"/>
<evidence type="ECO:0000256" key="1">
    <source>
        <dbReference type="SAM" id="MobiDB-lite"/>
    </source>
</evidence>
<organism evidence="3 4">
    <name type="scientific">Westerdykella ornata</name>
    <dbReference type="NCBI Taxonomy" id="318751"/>
    <lineage>
        <taxon>Eukaryota</taxon>
        <taxon>Fungi</taxon>
        <taxon>Dikarya</taxon>
        <taxon>Ascomycota</taxon>
        <taxon>Pezizomycotina</taxon>
        <taxon>Dothideomycetes</taxon>
        <taxon>Pleosporomycetidae</taxon>
        <taxon>Pleosporales</taxon>
        <taxon>Sporormiaceae</taxon>
        <taxon>Westerdykella</taxon>
    </lineage>
</organism>
<sequence>MAPKGGRGGGGGGRSRGYGSSSSCPEGFSDSVTIAYFVFYIVFFLMILFIMMAAARTRKRHPHAKKLVGWTYGTALFLYAIGYGLFILGTCLRECQVGDYINDYLAIAITAGVLLPLAEFLLLVLVVWSLNKALRDPLGGRQFLFKISSAAMLAVVGCITCAVIGLSSYNTWTATDDGRGSDPLNSEMQQLSLAYYILYLLASVTGSAISVVTILALRSHGRPAGKLIAWVIVLGVSMFFWLLLVLIQLGSTLGDTFNVWSVETYEAFAFLIGFFQIFSLIVILHLSKSVDSKPGVAQEAYNQPTYTNTAQPAHAQPQFVRPQPQYGVNQGPSPQQQYGVNQGPPPQQQYGVNQGPTPQQHYPYNHTAQTPALQNYYTVQQPTTSV</sequence>
<keyword evidence="2" id="KW-1133">Transmembrane helix</keyword>
<feature type="compositionally biased region" description="Polar residues" evidence="1">
    <location>
        <begin position="348"/>
        <end position="365"/>
    </location>
</feature>
<feature type="transmembrane region" description="Helical" evidence="2">
    <location>
        <begin position="104"/>
        <end position="131"/>
    </location>
</feature>
<keyword evidence="2" id="KW-0812">Transmembrane</keyword>
<evidence type="ECO:0000313" key="4">
    <source>
        <dbReference type="Proteomes" id="UP000800097"/>
    </source>
</evidence>
<protein>
    <submittedName>
        <fullName evidence="3">Uncharacterized protein</fullName>
    </submittedName>
</protein>
<dbReference type="RefSeq" id="XP_033652334.1">
    <property type="nucleotide sequence ID" value="XM_033803189.1"/>
</dbReference>
<feature type="transmembrane region" description="Helical" evidence="2">
    <location>
        <begin position="193"/>
        <end position="215"/>
    </location>
</feature>
<evidence type="ECO:0000313" key="3">
    <source>
        <dbReference type="EMBL" id="KAF2274795.1"/>
    </source>
</evidence>
<keyword evidence="2" id="KW-0472">Membrane</keyword>
<evidence type="ECO:0000256" key="2">
    <source>
        <dbReference type="SAM" id="Phobius"/>
    </source>
</evidence>
<feature type="region of interest" description="Disordered" evidence="1">
    <location>
        <begin position="322"/>
        <end position="365"/>
    </location>
</feature>
<dbReference type="OrthoDB" id="3783050at2759"/>
<reference evidence="3" key="1">
    <citation type="journal article" date="2020" name="Stud. Mycol.">
        <title>101 Dothideomycetes genomes: a test case for predicting lifestyles and emergence of pathogens.</title>
        <authorList>
            <person name="Haridas S."/>
            <person name="Albert R."/>
            <person name="Binder M."/>
            <person name="Bloem J."/>
            <person name="Labutti K."/>
            <person name="Salamov A."/>
            <person name="Andreopoulos B."/>
            <person name="Baker S."/>
            <person name="Barry K."/>
            <person name="Bills G."/>
            <person name="Bluhm B."/>
            <person name="Cannon C."/>
            <person name="Castanera R."/>
            <person name="Culley D."/>
            <person name="Daum C."/>
            <person name="Ezra D."/>
            <person name="Gonzalez J."/>
            <person name="Henrissat B."/>
            <person name="Kuo A."/>
            <person name="Liang C."/>
            <person name="Lipzen A."/>
            <person name="Lutzoni F."/>
            <person name="Magnuson J."/>
            <person name="Mondo S."/>
            <person name="Nolan M."/>
            <person name="Ohm R."/>
            <person name="Pangilinan J."/>
            <person name="Park H.-J."/>
            <person name="Ramirez L."/>
            <person name="Alfaro M."/>
            <person name="Sun H."/>
            <person name="Tritt A."/>
            <person name="Yoshinaga Y."/>
            <person name="Zwiers L.-H."/>
            <person name="Turgeon B."/>
            <person name="Goodwin S."/>
            <person name="Spatafora J."/>
            <person name="Crous P."/>
            <person name="Grigoriev I."/>
        </authorList>
    </citation>
    <scope>NUCLEOTIDE SEQUENCE</scope>
    <source>
        <strain evidence="3">CBS 379.55</strain>
    </source>
</reference>
<dbReference type="GeneID" id="54556364"/>
<accession>A0A6A6JEV1</accession>
<feature type="compositionally biased region" description="Gly residues" evidence="1">
    <location>
        <begin position="1"/>
        <end position="16"/>
    </location>
</feature>
<keyword evidence="4" id="KW-1185">Reference proteome</keyword>
<feature type="transmembrane region" description="Helical" evidence="2">
    <location>
        <begin position="34"/>
        <end position="55"/>
    </location>
</feature>
<feature type="transmembrane region" description="Helical" evidence="2">
    <location>
        <begin position="143"/>
        <end position="166"/>
    </location>
</feature>
<gene>
    <name evidence="3" type="ORF">EI97DRAFT_89215</name>
</gene>
<feature type="transmembrane region" description="Helical" evidence="2">
    <location>
        <begin position="67"/>
        <end position="89"/>
    </location>
</feature>
<dbReference type="Proteomes" id="UP000800097">
    <property type="component" value="Unassembled WGS sequence"/>
</dbReference>
<feature type="transmembrane region" description="Helical" evidence="2">
    <location>
        <begin position="267"/>
        <end position="286"/>
    </location>
</feature>
<name>A0A6A6JEV1_WESOR</name>
<dbReference type="AlphaFoldDB" id="A0A6A6JEV1"/>
<feature type="region of interest" description="Disordered" evidence="1">
    <location>
        <begin position="1"/>
        <end position="22"/>
    </location>
</feature>
<feature type="compositionally biased region" description="Polar residues" evidence="1">
    <location>
        <begin position="326"/>
        <end position="340"/>
    </location>
</feature>